<dbReference type="Gene3D" id="3.40.50.150">
    <property type="entry name" value="Vaccinia Virus protein VP39"/>
    <property type="match status" value="1"/>
</dbReference>
<dbReference type="GO" id="GO:0042254">
    <property type="term" value="P:ribosome biogenesis"/>
    <property type="evidence" value="ECO:0007669"/>
    <property type="project" value="EnsemblFungi"/>
</dbReference>
<protein>
    <recommendedName>
        <fullName evidence="1">type I protein arginine methyltransferase</fullName>
        <ecNumber evidence="1">2.1.1.319</ecNumber>
    </recommendedName>
</protein>
<evidence type="ECO:0000259" key="8">
    <source>
        <dbReference type="Pfam" id="PF22528"/>
    </source>
</evidence>
<reference evidence="9 10" key="1">
    <citation type="journal article" date="2016" name="Proc. Natl. Acad. Sci. U.S.A.">
        <title>Comparative genomics of biotechnologically important yeasts.</title>
        <authorList>
            <person name="Riley R."/>
            <person name="Haridas S."/>
            <person name="Wolfe K.H."/>
            <person name="Lopes M.R."/>
            <person name="Hittinger C.T."/>
            <person name="Goeker M."/>
            <person name="Salamov A.A."/>
            <person name="Wisecaver J.H."/>
            <person name="Long T.M."/>
            <person name="Calvey C.H."/>
            <person name="Aerts A.L."/>
            <person name="Barry K.W."/>
            <person name="Choi C."/>
            <person name="Clum A."/>
            <person name="Coughlan A.Y."/>
            <person name="Deshpande S."/>
            <person name="Douglass A.P."/>
            <person name="Hanson S.J."/>
            <person name="Klenk H.-P."/>
            <person name="LaButti K.M."/>
            <person name="Lapidus A."/>
            <person name="Lindquist E.A."/>
            <person name="Lipzen A.M."/>
            <person name="Meier-Kolthoff J.P."/>
            <person name="Ohm R.A."/>
            <person name="Otillar R.P."/>
            <person name="Pangilinan J.L."/>
            <person name="Peng Y."/>
            <person name="Rokas A."/>
            <person name="Rosa C.A."/>
            <person name="Scheuner C."/>
            <person name="Sibirny A.A."/>
            <person name="Slot J.C."/>
            <person name="Stielow J.B."/>
            <person name="Sun H."/>
            <person name="Kurtzman C.P."/>
            <person name="Blackwell M."/>
            <person name="Grigoriev I.V."/>
            <person name="Jeffries T.W."/>
        </authorList>
    </citation>
    <scope>NUCLEOTIDE SEQUENCE [LARGE SCALE GENOMIC DNA]</scope>
    <source>
        <strain evidence="9 10">DSM 6958</strain>
    </source>
</reference>
<keyword evidence="4 7" id="KW-0949">S-adenosyl-L-methionine</keyword>
<evidence type="ECO:0000256" key="5">
    <source>
        <dbReference type="ARBA" id="ARBA00047384"/>
    </source>
</evidence>
<dbReference type="GO" id="GO:0005737">
    <property type="term" value="C:cytoplasm"/>
    <property type="evidence" value="ECO:0007669"/>
    <property type="project" value="EnsemblFungi"/>
</dbReference>
<dbReference type="Gene3D" id="2.70.160.11">
    <property type="entry name" value="Hnrnp arginine n-methyltransferase1"/>
    <property type="match status" value="1"/>
</dbReference>
<dbReference type="GO" id="GO:0042054">
    <property type="term" value="F:histone methyltransferase activity"/>
    <property type="evidence" value="ECO:0007669"/>
    <property type="project" value="TreeGrafter"/>
</dbReference>
<evidence type="ECO:0000256" key="6">
    <source>
        <dbReference type="ARBA" id="ARBA00049303"/>
    </source>
</evidence>
<comment type="catalytic activity">
    <reaction evidence="6">
        <text>L-arginyl-[protein] + S-adenosyl-L-methionine = N(omega)-methyl-L-arginyl-[protein] + S-adenosyl-L-homocysteine + H(+)</text>
        <dbReference type="Rhea" id="RHEA:48100"/>
        <dbReference type="Rhea" id="RHEA-COMP:10532"/>
        <dbReference type="Rhea" id="RHEA-COMP:11990"/>
        <dbReference type="ChEBI" id="CHEBI:15378"/>
        <dbReference type="ChEBI" id="CHEBI:29965"/>
        <dbReference type="ChEBI" id="CHEBI:57856"/>
        <dbReference type="ChEBI" id="CHEBI:59789"/>
        <dbReference type="ChEBI" id="CHEBI:65280"/>
    </reaction>
    <physiologicalReaction direction="left-to-right" evidence="6">
        <dbReference type="Rhea" id="RHEA:48101"/>
    </physiologicalReaction>
</comment>
<feature type="domain" description="Protein arginine N-methyltransferase" evidence="8">
    <location>
        <begin position="365"/>
        <end position="540"/>
    </location>
</feature>
<evidence type="ECO:0000256" key="1">
    <source>
        <dbReference type="ARBA" id="ARBA00011925"/>
    </source>
</evidence>
<keyword evidence="3 7" id="KW-0808">Transferase</keyword>
<organism evidence="9 10">
    <name type="scientific">Nadsonia fulvescens var. elongata DSM 6958</name>
    <dbReference type="NCBI Taxonomy" id="857566"/>
    <lineage>
        <taxon>Eukaryota</taxon>
        <taxon>Fungi</taxon>
        <taxon>Dikarya</taxon>
        <taxon>Ascomycota</taxon>
        <taxon>Saccharomycotina</taxon>
        <taxon>Dipodascomycetes</taxon>
        <taxon>Dipodascales</taxon>
        <taxon>Dipodascales incertae sedis</taxon>
        <taxon>Nadsonia</taxon>
    </lineage>
</organism>
<keyword evidence="10" id="KW-1185">Reference proteome</keyword>
<dbReference type="Pfam" id="PF06325">
    <property type="entry name" value="PrmA"/>
    <property type="match status" value="1"/>
</dbReference>
<evidence type="ECO:0000313" key="10">
    <source>
        <dbReference type="Proteomes" id="UP000095009"/>
    </source>
</evidence>
<evidence type="ECO:0000256" key="7">
    <source>
        <dbReference type="PROSITE-ProRule" id="PRU01015"/>
    </source>
</evidence>
<dbReference type="EMBL" id="KV454411">
    <property type="protein sequence ID" value="ODQ64495.1"/>
    <property type="molecule type" value="Genomic_DNA"/>
</dbReference>
<dbReference type="InterPro" id="IPR036236">
    <property type="entry name" value="Znf_C2H2_sf"/>
</dbReference>
<dbReference type="PROSITE" id="PS51678">
    <property type="entry name" value="SAM_MT_PRMT"/>
    <property type="match status" value="1"/>
</dbReference>
<dbReference type="OrthoDB" id="7848332at2759"/>
<evidence type="ECO:0000313" key="9">
    <source>
        <dbReference type="EMBL" id="ODQ64495.1"/>
    </source>
</evidence>
<gene>
    <name evidence="9" type="ORF">NADFUDRAFT_83483</name>
</gene>
<dbReference type="GO" id="GO:0043022">
    <property type="term" value="F:ribosome binding"/>
    <property type="evidence" value="ECO:0007669"/>
    <property type="project" value="EnsemblFungi"/>
</dbReference>
<dbReference type="CDD" id="cd02440">
    <property type="entry name" value="AdoMet_MTases"/>
    <property type="match status" value="1"/>
</dbReference>
<dbReference type="AlphaFoldDB" id="A0A1E3PGG3"/>
<keyword evidence="2 7" id="KW-0489">Methyltransferase</keyword>
<dbReference type="PANTHER" id="PTHR11006">
    <property type="entry name" value="PROTEIN ARGININE N-METHYLTRANSFERASE"/>
    <property type="match status" value="1"/>
</dbReference>
<dbReference type="PANTHER" id="PTHR11006:SF123">
    <property type="entry name" value="RIBOSOMAL PROTEIN ARGININE N-METHYLTRANSFERASE RMT3"/>
    <property type="match status" value="1"/>
</dbReference>
<evidence type="ECO:0000256" key="3">
    <source>
        <dbReference type="ARBA" id="ARBA00022679"/>
    </source>
</evidence>
<dbReference type="InterPro" id="IPR029063">
    <property type="entry name" value="SAM-dependent_MTases_sf"/>
</dbReference>
<dbReference type="GO" id="GO:0032259">
    <property type="term" value="P:methylation"/>
    <property type="evidence" value="ECO:0007669"/>
    <property type="project" value="UniProtKB-KW"/>
</dbReference>
<evidence type="ECO:0000256" key="2">
    <source>
        <dbReference type="ARBA" id="ARBA00022603"/>
    </source>
</evidence>
<accession>A0A1E3PGG3</accession>
<dbReference type="Pfam" id="PF22528">
    <property type="entry name" value="PRMT_C"/>
    <property type="match status" value="1"/>
</dbReference>
<dbReference type="SUPFAM" id="SSF57667">
    <property type="entry name" value="beta-beta-alpha zinc fingers"/>
    <property type="match status" value="1"/>
</dbReference>
<dbReference type="GO" id="GO:0005634">
    <property type="term" value="C:nucleus"/>
    <property type="evidence" value="ECO:0007669"/>
    <property type="project" value="TreeGrafter"/>
</dbReference>
<dbReference type="GO" id="GO:0035242">
    <property type="term" value="F:protein-arginine omega-N asymmetric methyltransferase activity"/>
    <property type="evidence" value="ECO:0007669"/>
    <property type="project" value="UniProtKB-EC"/>
</dbReference>
<dbReference type="Proteomes" id="UP000095009">
    <property type="component" value="Unassembled WGS sequence"/>
</dbReference>
<sequence>MVYESDSDSEIDFQTLSAQDNELEFDSDEYAESDDEENQSSLFQSLHNPQEKFKTVESLWEYELTQHNFDWKKLVNGKGYEFFDKIKLINYIRKTQAVDIDHINAKELSEEYLKPVLENDAVLFSFEDEEDFDKDIKFAESQERSKKSCQPSNEEDAMVEDDHISYDSLSDSDKVKILESKLKNLTLQLTTESELPDIIIGEPTSVTGNSDTNYFDSYAQFEIHEIMLKDKIRTESYRDFIYQNKDVFKGKIVMDIGCGTGILSMFAAKAGAKQVLAVDNSDIIEIARKNVKQNDLEDNITFLKGKAEEVELPEGIDKVDIIVSEWMGYGLLYESMLDSVIVARNKHLRPKTGLMAPGECRIILQASNEEDFYNDKLNYWNDVYGFKMNAIREKINLTFVNEAQVEIFGKDTIISDHKIIKALPLHDVEVEDLSFKTDFKLNINATSTLTMLNIYFDTFFQSSREHIIEPTAVTEDWPSKGQNGVTFTTGPQGTPTHWRSCGLYLNTPVDVNAGDVIDGTVEFRKGDRFQRDLEIIITAKINGGIQFMNKQKYHIH</sequence>
<dbReference type="InterPro" id="IPR025799">
    <property type="entry name" value="Arg_MeTrfase"/>
</dbReference>
<dbReference type="FunFam" id="3.40.50.150:FF:000003">
    <property type="entry name" value="Blast:Protein arginine N-methyltransferase 1"/>
    <property type="match status" value="1"/>
</dbReference>
<proteinExistence type="predicted"/>
<evidence type="ECO:0000256" key="4">
    <source>
        <dbReference type="ARBA" id="ARBA00022691"/>
    </source>
</evidence>
<dbReference type="SUPFAM" id="SSF53335">
    <property type="entry name" value="S-adenosyl-L-methionine-dependent methyltransferases"/>
    <property type="match status" value="1"/>
</dbReference>
<comment type="catalytic activity">
    <reaction evidence="5">
        <text>L-arginyl-[protein] + 2 S-adenosyl-L-methionine = N(omega),N(omega)-dimethyl-L-arginyl-[protein] + 2 S-adenosyl-L-homocysteine + 2 H(+)</text>
        <dbReference type="Rhea" id="RHEA:48096"/>
        <dbReference type="Rhea" id="RHEA-COMP:10532"/>
        <dbReference type="Rhea" id="RHEA-COMP:11991"/>
        <dbReference type="ChEBI" id="CHEBI:15378"/>
        <dbReference type="ChEBI" id="CHEBI:29965"/>
        <dbReference type="ChEBI" id="CHEBI:57856"/>
        <dbReference type="ChEBI" id="CHEBI:59789"/>
        <dbReference type="ChEBI" id="CHEBI:61897"/>
        <dbReference type="EC" id="2.1.1.319"/>
    </reaction>
    <physiologicalReaction direction="left-to-right" evidence="5">
        <dbReference type="Rhea" id="RHEA:48097"/>
    </physiologicalReaction>
</comment>
<dbReference type="InterPro" id="IPR055135">
    <property type="entry name" value="PRMT_dom"/>
</dbReference>
<name>A0A1E3PGG3_9ASCO</name>
<dbReference type="STRING" id="857566.A0A1E3PGG3"/>
<dbReference type="EC" id="2.1.1.319" evidence="1"/>